<dbReference type="InterPro" id="IPR004360">
    <property type="entry name" value="Glyas_Fos-R_dOase_dom"/>
</dbReference>
<dbReference type="KEGG" id="mcos:GM418_16070"/>
<proteinExistence type="predicted"/>
<evidence type="ECO:0000313" key="2">
    <source>
        <dbReference type="EMBL" id="QGY45130.1"/>
    </source>
</evidence>
<dbReference type="SUPFAM" id="SSF54593">
    <property type="entry name" value="Glyoxalase/Bleomycin resistance protein/Dihydroxybiphenyl dioxygenase"/>
    <property type="match status" value="1"/>
</dbReference>
<evidence type="ECO:0000259" key="1">
    <source>
        <dbReference type="PROSITE" id="PS51819"/>
    </source>
</evidence>
<protein>
    <submittedName>
        <fullName evidence="2">VOC family protein</fullName>
    </submittedName>
</protein>
<dbReference type="EMBL" id="CP046401">
    <property type="protein sequence ID" value="QGY45130.1"/>
    <property type="molecule type" value="Genomic_DNA"/>
</dbReference>
<dbReference type="Gene3D" id="3.10.180.10">
    <property type="entry name" value="2,3-Dihydroxybiphenyl 1,2-Dioxygenase, domain 1"/>
    <property type="match status" value="1"/>
</dbReference>
<gene>
    <name evidence="2" type="ORF">GM418_16070</name>
</gene>
<feature type="domain" description="VOC" evidence="1">
    <location>
        <begin position="6"/>
        <end position="150"/>
    </location>
</feature>
<sequence>MSSKIKYVHTNIVAANWRELAAFYIKVFDCIPILPERNLSGNWLDQLTGLKKAGIRGIHLQLPGFEKGPTLEIFEYSPENLAENNRVINRAGFAHIAFHVEDVEDILEKLVQNGGEKYGELIKTKIEGVGILNAVYTRDPEGNIVEIQHWENDKGVSR</sequence>
<dbReference type="Proteomes" id="UP000428260">
    <property type="component" value="Chromosome"/>
</dbReference>
<reference evidence="2 3" key="1">
    <citation type="submission" date="2019-11" db="EMBL/GenBank/DDBJ databases">
        <authorList>
            <person name="Zheng R.K."/>
            <person name="Sun C.M."/>
        </authorList>
    </citation>
    <scope>NUCLEOTIDE SEQUENCE [LARGE SCALE GENOMIC DNA]</scope>
    <source>
        <strain evidence="2 3">WC007</strain>
    </source>
</reference>
<dbReference type="InterPro" id="IPR029068">
    <property type="entry name" value="Glyas_Bleomycin-R_OHBP_Dase"/>
</dbReference>
<keyword evidence="3" id="KW-1185">Reference proteome</keyword>
<name>A0A6I6JVI2_9BACT</name>
<dbReference type="PROSITE" id="PS51819">
    <property type="entry name" value="VOC"/>
    <property type="match status" value="1"/>
</dbReference>
<evidence type="ECO:0000313" key="3">
    <source>
        <dbReference type="Proteomes" id="UP000428260"/>
    </source>
</evidence>
<dbReference type="InterPro" id="IPR037523">
    <property type="entry name" value="VOC_core"/>
</dbReference>
<dbReference type="AlphaFoldDB" id="A0A6I6JVI2"/>
<organism evidence="2 3">
    <name type="scientific">Maribellus comscasis</name>
    <dbReference type="NCBI Taxonomy" id="2681766"/>
    <lineage>
        <taxon>Bacteria</taxon>
        <taxon>Pseudomonadati</taxon>
        <taxon>Bacteroidota</taxon>
        <taxon>Bacteroidia</taxon>
        <taxon>Marinilabiliales</taxon>
        <taxon>Prolixibacteraceae</taxon>
        <taxon>Maribellus</taxon>
    </lineage>
</organism>
<dbReference type="Pfam" id="PF00903">
    <property type="entry name" value="Glyoxalase"/>
    <property type="match status" value="1"/>
</dbReference>
<dbReference type="RefSeq" id="WP_158868109.1">
    <property type="nucleotide sequence ID" value="NZ_CP046401.1"/>
</dbReference>
<accession>A0A6I6JVI2</accession>